<keyword evidence="6 9" id="KW-0472">Membrane</keyword>
<feature type="repeat" description="ANK" evidence="7">
    <location>
        <begin position="211"/>
        <end position="234"/>
    </location>
</feature>
<evidence type="ECO:0000313" key="11">
    <source>
        <dbReference type="EMBL" id="KAL0005494.1"/>
    </source>
</evidence>
<dbReference type="PROSITE" id="PS50297">
    <property type="entry name" value="ANK_REP_REGION"/>
    <property type="match status" value="5"/>
</dbReference>
<dbReference type="PANTHER" id="PTHR24186">
    <property type="entry name" value="PROTEIN PHOSPHATASE 1 REGULATORY SUBUNIT"/>
    <property type="match status" value="1"/>
</dbReference>
<dbReference type="Proteomes" id="UP001459277">
    <property type="component" value="Unassembled WGS sequence"/>
</dbReference>
<protein>
    <recommendedName>
        <fullName evidence="10">PGG domain-containing protein</fullName>
    </recommendedName>
</protein>
<evidence type="ECO:0000313" key="12">
    <source>
        <dbReference type="Proteomes" id="UP001459277"/>
    </source>
</evidence>
<keyword evidence="4 9" id="KW-1133">Transmembrane helix</keyword>
<dbReference type="InterPro" id="IPR002110">
    <property type="entry name" value="Ankyrin_rpt"/>
</dbReference>
<evidence type="ECO:0000256" key="9">
    <source>
        <dbReference type="SAM" id="Phobius"/>
    </source>
</evidence>
<keyword evidence="3" id="KW-0677">Repeat</keyword>
<dbReference type="Gene3D" id="1.25.40.20">
    <property type="entry name" value="Ankyrin repeat-containing domain"/>
    <property type="match status" value="2"/>
</dbReference>
<proteinExistence type="predicted"/>
<dbReference type="InterPro" id="IPR026961">
    <property type="entry name" value="PGG_dom"/>
</dbReference>
<evidence type="ECO:0000256" key="6">
    <source>
        <dbReference type="ARBA" id="ARBA00023136"/>
    </source>
</evidence>
<evidence type="ECO:0000256" key="3">
    <source>
        <dbReference type="ARBA" id="ARBA00022737"/>
    </source>
</evidence>
<feature type="repeat" description="ANK" evidence="7">
    <location>
        <begin position="69"/>
        <end position="90"/>
    </location>
</feature>
<feature type="transmembrane region" description="Helical" evidence="9">
    <location>
        <begin position="490"/>
        <end position="512"/>
    </location>
</feature>
<evidence type="ECO:0000256" key="4">
    <source>
        <dbReference type="ARBA" id="ARBA00022989"/>
    </source>
</evidence>
<dbReference type="SMART" id="SM00248">
    <property type="entry name" value="ANK"/>
    <property type="match status" value="8"/>
</dbReference>
<dbReference type="PROSITE" id="PS50088">
    <property type="entry name" value="ANK_REPEAT"/>
    <property type="match status" value="5"/>
</dbReference>
<dbReference type="AlphaFoldDB" id="A0AAW2D5Z2"/>
<comment type="caution">
    <text evidence="11">The sequence shown here is derived from an EMBL/GenBank/DDBJ whole genome shotgun (WGS) entry which is preliminary data.</text>
</comment>
<feature type="domain" description="PGG" evidence="10">
    <location>
        <begin position="441"/>
        <end position="475"/>
    </location>
</feature>
<dbReference type="SUPFAM" id="SSF48403">
    <property type="entry name" value="Ankyrin repeat"/>
    <property type="match status" value="1"/>
</dbReference>
<gene>
    <name evidence="11" type="ORF">SO802_013055</name>
</gene>
<name>A0AAW2D5Z2_9ROSI</name>
<evidence type="ECO:0000256" key="5">
    <source>
        <dbReference type="ARBA" id="ARBA00023043"/>
    </source>
</evidence>
<dbReference type="Pfam" id="PF12796">
    <property type="entry name" value="Ank_2"/>
    <property type="match status" value="4"/>
</dbReference>
<keyword evidence="5 7" id="KW-0040">ANK repeat</keyword>
<reference evidence="11 12" key="1">
    <citation type="submission" date="2024-01" db="EMBL/GenBank/DDBJ databases">
        <title>A telomere-to-telomere, gap-free genome of sweet tea (Lithocarpus litseifolius).</title>
        <authorList>
            <person name="Zhou J."/>
        </authorList>
    </citation>
    <scope>NUCLEOTIDE SEQUENCE [LARGE SCALE GENOMIC DNA]</scope>
    <source>
        <strain evidence="11">Zhou-2022a</strain>
        <tissue evidence="11">Leaf</tissue>
    </source>
</reference>
<feature type="transmembrane region" description="Helical" evidence="9">
    <location>
        <begin position="524"/>
        <end position="546"/>
    </location>
</feature>
<evidence type="ECO:0000256" key="8">
    <source>
        <dbReference type="SAM" id="MobiDB-lite"/>
    </source>
</evidence>
<dbReference type="InterPro" id="IPR036770">
    <property type="entry name" value="Ankyrin_rpt-contain_sf"/>
</dbReference>
<evidence type="ECO:0000256" key="1">
    <source>
        <dbReference type="ARBA" id="ARBA00004141"/>
    </source>
</evidence>
<feature type="repeat" description="ANK" evidence="7">
    <location>
        <begin position="246"/>
        <end position="268"/>
    </location>
</feature>
<dbReference type="EMBL" id="JAZDWU010000004">
    <property type="protein sequence ID" value="KAL0005494.1"/>
    <property type="molecule type" value="Genomic_DNA"/>
</dbReference>
<organism evidence="11 12">
    <name type="scientific">Lithocarpus litseifolius</name>
    <dbReference type="NCBI Taxonomy" id="425828"/>
    <lineage>
        <taxon>Eukaryota</taxon>
        <taxon>Viridiplantae</taxon>
        <taxon>Streptophyta</taxon>
        <taxon>Embryophyta</taxon>
        <taxon>Tracheophyta</taxon>
        <taxon>Spermatophyta</taxon>
        <taxon>Magnoliopsida</taxon>
        <taxon>eudicotyledons</taxon>
        <taxon>Gunneridae</taxon>
        <taxon>Pentapetalae</taxon>
        <taxon>rosids</taxon>
        <taxon>fabids</taxon>
        <taxon>Fagales</taxon>
        <taxon>Fagaceae</taxon>
        <taxon>Lithocarpus</taxon>
    </lineage>
</organism>
<feature type="repeat" description="ANK" evidence="7">
    <location>
        <begin position="113"/>
        <end position="145"/>
    </location>
</feature>
<feature type="repeat" description="ANK" evidence="7">
    <location>
        <begin position="280"/>
        <end position="312"/>
    </location>
</feature>
<feature type="region of interest" description="Disordered" evidence="8">
    <location>
        <begin position="416"/>
        <end position="442"/>
    </location>
</feature>
<dbReference type="GO" id="GO:0005886">
    <property type="term" value="C:plasma membrane"/>
    <property type="evidence" value="ECO:0007669"/>
    <property type="project" value="TreeGrafter"/>
</dbReference>
<evidence type="ECO:0000259" key="10">
    <source>
        <dbReference type="Pfam" id="PF13962"/>
    </source>
</evidence>
<keyword evidence="12" id="KW-1185">Reference proteome</keyword>
<evidence type="ECO:0000256" key="2">
    <source>
        <dbReference type="ARBA" id="ARBA00022692"/>
    </source>
</evidence>
<dbReference type="Pfam" id="PF13962">
    <property type="entry name" value="PGG"/>
    <property type="match status" value="1"/>
</dbReference>
<feature type="transmembrane region" description="Helical" evidence="9">
    <location>
        <begin position="450"/>
        <end position="469"/>
    </location>
</feature>
<sequence length="566" mass="64087">MDYTKGPELYKVVAGKEKWRPLGPGDPKLRQCTVGRNTILHLAVNYGEKEVAKQILNLDQSLLNETNDKGDTPLHIAARLGDVEMATLLVGKMEKQDVEHGMKHLTIENKDDGKDTTLHVAVRNGHLEMVKLLIEKYPSLASKTNKANESPLFMAVDREYYNIAYEILKLQECSTKGRHMMNALHAAVIRTHKYFVDELMKKCDPKDPDMSGWIPLHYAAHWGDVELVKLFLKHDKSLAYCMTGKEGMTALHISARNGHVSVMKALIDDCPDICELVNKEGRTALHLAVESGKLKPVSFLLRSNEFKNLINEQDDEGNTALHLAATRGYVLTTRRMSHSGKIDRMAMNSKDMTTLDILRSITQKNILLCYHIGYLPSLEEAEKEEHTIETKEQGYDQVREIRIEDAKNMMETSRANMVENDGGNPVPTNQKNTQEADQKEDKYKRSSETFLLIATIISTVTFQAAFQVPGAYNSEVAFFPQRFRVPYPRLLILLVSEFSLTFMISAFMSALNTQHSIVASVAGYGAYSSFLLPFCFIVSLYAYFFLKSVSKYRFPFFPSKYLSTSH</sequence>
<accession>A0AAW2D5Z2</accession>
<dbReference type="PANTHER" id="PTHR24186:SF50">
    <property type="entry name" value="ANKYRIN REPEAT-CONTAINING PROTEIN ITN1-LIKE ISOFORM X1"/>
    <property type="match status" value="1"/>
</dbReference>
<keyword evidence="2 9" id="KW-0812">Transmembrane</keyword>
<comment type="subcellular location">
    <subcellularLocation>
        <location evidence="1">Membrane</location>
        <topology evidence="1">Multi-pass membrane protein</topology>
    </subcellularLocation>
</comment>
<evidence type="ECO:0000256" key="7">
    <source>
        <dbReference type="PROSITE-ProRule" id="PRU00023"/>
    </source>
</evidence>